<dbReference type="NCBIfam" id="TIGR00681">
    <property type="entry name" value="kdpC"/>
    <property type="match status" value="1"/>
</dbReference>
<comment type="function">
    <text evidence="11">Part of the high-affinity ATP-driven potassium transport (or Kdp) system, which catalyzes the hydrolysis of ATP coupled with the electrogenic transport of potassium into the cytoplasm. This subunit acts as a catalytic chaperone that increases the ATP-binding affinity of the ATP-hydrolyzing subunit KdpB by the formation of a transient KdpB/KdpC/ATP ternary complex.</text>
</comment>
<evidence type="ECO:0000256" key="6">
    <source>
        <dbReference type="ARBA" id="ARBA00022840"/>
    </source>
</evidence>
<keyword evidence="1 11" id="KW-0813">Transport</keyword>
<dbReference type="RefSeq" id="WP_161392127.1">
    <property type="nucleotide sequence ID" value="NZ_JBHSCP010000002.1"/>
</dbReference>
<dbReference type="OrthoDB" id="9788285at2"/>
<dbReference type="Proteomes" id="UP000469430">
    <property type="component" value="Unassembled WGS sequence"/>
</dbReference>
<protein>
    <recommendedName>
        <fullName evidence="11">Potassium-transporting ATPase KdpC subunit</fullName>
    </recommendedName>
    <alternativeName>
        <fullName evidence="11">ATP phosphohydrolase [potassium-transporting] C chain</fullName>
    </alternativeName>
    <alternativeName>
        <fullName evidence="11">Potassium-binding and translocating subunit C</fullName>
    </alternativeName>
    <alternativeName>
        <fullName evidence="11">Potassium-translocating ATPase C chain</fullName>
    </alternativeName>
</protein>
<dbReference type="NCBIfam" id="NF001454">
    <property type="entry name" value="PRK00315.1"/>
    <property type="match status" value="1"/>
</dbReference>
<comment type="similarity">
    <text evidence="11">Belongs to the KdpC family.</text>
</comment>
<evidence type="ECO:0000256" key="3">
    <source>
        <dbReference type="ARBA" id="ARBA00022538"/>
    </source>
</evidence>
<evidence type="ECO:0000256" key="2">
    <source>
        <dbReference type="ARBA" id="ARBA00022475"/>
    </source>
</evidence>
<gene>
    <name evidence="11 12" type="primary">kdpC</name>
    <name evidence="12" type="ORF">GRI97_15635</name>
</gene>
<evidence type="ECO:0000256" key="9">
    <source>
        <dbReference type="ARBA" id="ARBA00023065"/>
    </source>
</evidence>
<keyword evidence="9 11" id="KW-0406">Ion transport</keyword>
<dbReference type="HAMAP" id="MF_00276">
    <property type="entry name" value="KdpC"/>
    <property type="match status" value="1"/>
</dbReference>
<evidence type="ECO:0000256" key="1">
    <source>
        <dbReference type="ARBA" id="ARBA00022448"/>
    </source>
</evidence>
<dbReference type="Pfam" id="PF02669">
    <property type="entry name" value="KdpC"/>
    <property type="match status" value="1"/>
</dbReference>
<keyword evidence="7 11" id="KW-0630">Potassium</keyword>
<accession>A0A6I4TX02</accession>
<dbReference type="EMBL" id="WTYJ01000003">
    <property type="protein sequence ID" value="MXP00423.1"/>
    <property type="molecule type" value="Genomic_DNA"/>
</dbReference>
<keyword evidence="13" id="KW-1185">Reference proteome</keyword>
<evidence type="ECO:0000256" key="11">
    <source>
        <dbReference type="HAMAP-Rule" id="MF_00276"/>
    </source>
</evidence>
<evidence type="ECO:0000256" key="4">
    <source>
        <dbReference type="ARBA" id="ARBA00022692"/>
    </source>
</evidence>
<comment type="subunit">
    <text evidence="11">The system is composed of three essential subunits: KdpA, KdpB and KdpC.</text>
</comment>
<keyword evidence="3 11" id="KW-0633">Potassium transport</keyword>
<keyword evidence="6 11" id="KW-0067">ATP-binding</keyword>
<name>A0A6I4TX02_9SPHN</name>
<comment type="subcellular location">
    <subcellularLocation>
        <location evidence="11">Cell membrane</location>
        <topology evidence="11">Single-pass membrane protein</topology>
    </subcellularLocation>
</comment>
<sequence>MGSDLKTAFRPAISMTILFALLLGIAYPLAMTGVGQALFPSQANGSLITQDGKIIGSSVVGQAFVGERYFHTRPSAAGADGYDGLASSGSNLGPTSQALIDRVAADVEQKRAQGVTEAVPADMVTASGSGLDPDISPDAALAQVSRVSAARGLAQVDVRDLVERSIQRPLLGFLGEDRVNVLELNRQLDRLGSTTAR</sequence>
<dbReference type="GO" id="GO:0008556">
    <property type="term" value="F:P-type potassium transmembrane transporter activity"/>
    <property type="evidence" value="ECO:0007669"/>
    <property type="project" value="InterPro"/>
</dbReference>
<dbReference type="AlphaFoldDB" id="A0A6I4TX02"/>
<evidence type="ECO:0000313" key="12">
    <source>
        <dbReference type="EMBL" id="MXP00423.1"/>
    </source>
</evidence>
<dbReference type="GO" id="GO:0005886">
    <property type="term" value="C:plasma membrane"/>
    <property type="evidence" value="ECO:0007669"/>
    <property type="project" value="UniProtKB-SubCell"/>
</dbReference>
<evidence type="ECO:0000256" key="10">
    <source>
        <dbReference type="ARBA" id="ARBA00023136"/>
    </source>
</evidence>
<keyword evidence="10 11" id="KW-0472">Membrane</keyword>
<organism evidence="12 13">
    <name type="scientific">Croceibacterium xixiisoli</name>
    <dbReference type="NCBI Taxonomy" id="1476466"/>
    <lineage>
        <taxon>Bacteria</taxon>
        <taxon>Pseudomonadati</taxon>
        <taxon>Pseudomonadota</taxon>
        <taxon>Alphaproteobacteria</taxon>
        <taxon>Sphingomonadales</taxon>
        <taxon>Erythrobacteraceae</taxon>
        <taxon>Croceibacterium</taxon>
    </lineage>
</organism>
<keyword evidence="5 11" id="KW-0547">Nucleotide-binding</keyword>
<keyword evidence="8 11" id="KW-1133">Transmembrane helix</keyword>
<dbReference type="PANTHER" id="PTHR30042:SF2">
    <property type="entry name" value="POTASSIUM-TRANSPORTING ATPASE KDPC SUBUNIT"/>
    <property type="match status" value="1"/>
</dbReference>
<dbReference type="PIRSF" id="PIRSF001296">
    <property type="entry name" value="K_ATPase_KdpC"/>
    <property type="match status" value="1"/>
</dbReference>
<keyword evidence="2 11" id="KW-1003">Cell membrane</keyword>
<evidence type="ECO:0000313" key="13">
    <source>
        <dbReference type="Proteomes" id="UP000469430"/>
    </source>
</evidence>
<dbReference type="PANTHER" id="PTHR30042">
    <property type="entry name" value="POTASSIUM-TRANSPORTING ATPASE C CHAIN"/>
    <property type="match status" value="1"/>
</dbReference>
<evidence type="ECO:0000256" key="5">
    <source>
        <dbReference type="ARBA" id="ARBA00022741"/>
    </source>
</evidence>
<evidence type="ECO:0000256" key="8">
    <source>
        <dbReference type="ARBA" id="ARBA00022989"/>
    </source>
</evidence>
<reference evidence="12 13" key="1">
    <citation type="submission" date="2019-12" db="EMBL/GenBank/DDBJ databases">
        <title>Genomic-based taxomic classification of the family Erythrobacteraceae.</title>
        <authorList>
            <person name="Xu L."/>
        </authorList>
    </citation>
    <scope>NUCLEOTIDE SEQUENCE [LARGE SCALE GENOMIC DNA]</scope>
    <source>
        <strain evidence="12 13">S36</strain>
    </source>
</reference>
<proteinExistence type="inferred from homology"/>
<comment type="caution">
    <text evidence="12">The sequence shown here is derived from an EMBL/GenBank/DDBJ whole genome shotgun (WGS) entry which is preliminary data.</text>
</comment>
<dbReference type="InterPro" id="IPR003820">
    <property type="entry name" value="KdpC"/>
</dbReference>
<dbReference type="GO" id="GO:0005524">
    <property type="term" value="F:ATP binding"/>
    <property type="evidence" value="ECO:0007669"/>
    <property type="project" value="UniProtKB-UniRule"/>
</dbReference>
<evidence type="ECO:0000256" key="7">
    <source>
        <dbReference type="ARBA" id="ARBA00022958"/>
    </source>
</evidence>
<keyword evidence="4 11" id="KW-0812">Transmembrane</keyword>